<gene>
    <name evidence="1" type="ORF">CKO40_16670</name>
</gene>
<dbReference type="EMBL" id="NRSJ01000034">
    <property type="protein sequence ID" value="MBK1706137.1"/>
    <property type="molecule type" value="Genomic_DNA"/>
</dbReference>
<dbReference type="Proteomes" id="UP001296776">
    <property type="component" value="Unassembled WGS sequence"/>
</dbReference>
<name>A0AAJ0U7Y4_9GAMM</name>
<comment type="caution">
    <text evidence="1">The sequence shown here is derived from an EMBL/GenBank/DDBJ whole genome shotgun (WGS) entry which is preliminary data.</text>
</comment>
<evidence type="ECO:0000313" key="2">
    <source>
        <dbReference type="Proteomes" id="UP001296776"/>
    </source>
</evidence>
<dbReference type="AlphaFoldDB" id="A0AAJ0U7Y4"/>
<organism evidence="1 2">
    <name type="scientific">Halochromatium glycolicum</name>
    <dbReference type="NCBI Taxonomy" id="85075"/>
    <lineage>
        <taxon>Bacteria</taxon>
        <taxon>Pseudomonadati</taxon>
        <taxon>Pseudomonadota</taxon>
        <taxon>Gammaproteobacteria</taxon>
        <taxon>Chromatiales</taxon>
        <taxon>Chromatiaceae</taxon>
        <taxon>Halochromatium</taxon>
    </lineage>
</organism>
<accession>A0AAJ0U7Y4</accession>
<reference evidence="1" key="2">
    <citation type="journal article" date="2020" name="Microorganisms">
        <title>Osmotic Adaptation and Compatible Solute Biosynthesis of Phototrophic Bacteria as Revealed from Genome Analyses.</title>
        <authorList>
            <person name="Imhoff J.F."/>
            <person name="Rahn T."/>
            <person name="Kunzel S."/>
            <person name="Keller A."/>
            <person name="Neulinger S.C."/>
        </authorList>
    </citation>
    <scope>NUCLEOTIDE SEQUENCE</scope>
    <source>
        <strain evidence="1">DSM 11080</strain>
    </source>
</reference>
<protein>
    <submittedName>
        <fullName evidence="1">Uncharacterized protein</fullName>
    </submittedName>
</protein>
<keyword evidence="2" id="KW-1185">Reference proteome</keyword>
<sequence>MCRRFSAHRLRCINTIRDRRLFQVECDHLHTMSEQRLEGRDCVDQCLVDLGLNLKGLLHGRGSGFGVRYE</sequence>
<reference evidence="1" key="1">
    <citation type="submission" date="2017-08" db="EMBL/GenBank/DDBJ databases">
        <authorList>
            <person name="Imhoff J.F."/>
            <person name="Rahn T."/>
            <person name="Kuenzel S."/>
            <person name="Neulinger S.C."/>
        </authorList>
    </citation>
    <scope>NUCLEOTIDE SEQUENCE</scope>
    <source>
        <strain evidence="1">DSM 11080</strain>
    </source>
</reference>
<evidence type="ECO:0000313" key="1">
    <source>
        <dbReference type="EMBL" id="MBK1706137.1"/>
    </source>
</evidence>
<proteinExistence type="predicted"/>